<evidence type="ECO:0000256" key="1">
    <source>
        <dbReference type="SAM" id="MobiDB-lite"/>
    </source>
</evidence>
<name>A0A543KZT2_9MICO</name>
<feature type="compositionally biased region" description="Low complexity" evidence="1">
    <location>
        <begin position="1"/>
        <end position="11"/>
    </location>
</feature>
<comment type="caution">
    <text evidence="2">The sequence shown here is derived from an EMBL/GenBank/DDBJ whole genome shotgun (WGS) entry which is preliminary data.</text>
</comment>
<sequence>MRSSARSCSLRRSQREVRGAGTSIPSEFSRIGRLERRCGEELGVHVGRKRVARLMRIDGPAVAGEALADQFAARPWIRRYLAALRIVGGQGGERWSIAGFGPALFANDIPRSMRRSGHLIIWRDDEYQLVAETGRRFKLGRETAIAVQALLEAGTFEQRTTRPADAGATPVAHWKTADDTLRSRESAACAVVSMRSVLSCRRLTDGSVSVRSRRIRRRRAAPESVDYVRDPRQQADRTAHIALDLPVGVHKDENGVDEQDDTQQECPISDAQHGYPPDSLQTDRPLFLEDWGPLRPEDWVPTIPIRDREIQFLGAVHQFPRQKSPLKPAEVPTTAIKIKALRQTQGD</sequence>
<feature type="region of interest" description="Disordered" evidence="1">
    <location>
        <begin position="1"/>
        <end position="21"/>
    </location>
</feature>
<proteinExistence type="predicted"/>
<organism evidence="2 3">
    <name type="scientific">Microbacterium lacticum</name>
    <dbReference type="NCBI Taxonomy" id="33885"/>
    <lineage>
        <taxon>Bacteria</taxon>
        <taxon>Bacillati</taxon>
        <taxon>Actinomycetota</taxon>
        <taxon>Actinomycetes</taxon>
        <taxon>Micrococcales</taxon>
        <taxon>Microbacteriaceae</taxon>
        <taxon>Microbacterium</taxon>
    </lineage>
</organism>
<reference evidence="2 3" key="1">
    <citation type="submission" date="2019-06" db="EMBL/GenBank/DDBJ databases">
        <title>Sequencing the genomes of 1000 actinobacteria strains.</title>
        <authorList>
            <person name="Klenk H.-P."/>
        </authorList>
    </citation>
    <scope>NUCLEOTIDE SEQUENCE [LARGE SCALE GENOMIC DNA]</scope>
    <source>
        <strain evidence="2 3">DSM 20427</strain>
    </source>
</reference>
<dbReference type="AlphaFoldDB" id="A0A543KZT2"/>
<accession>A0A543KZT2</accession>
<protein>
    <submittedName>
        <fullName evidence="2">Uncharacterized protein</fullName>
    </submittedName>
</protein>
<feature type="region of interest" description="Disordered" evidence="1">
    <location>
        <begin position="251"/>
        <end position="283"/>
    </location>
</feature>
<dbReference type="EMBL" id="VFPS01000001">
    <property type="protein sequence ID" value="TQN00557.1"/>
    <property type="molecule type" value="Genomic_DNA"/>
</dbReference>
<evidence type="ECO:0000313" key="3">
    <source>
        <dbReference type="Proteomes" id="UP000319804"/>
    </source>
</evidence>
<keyword evidence="3" id="KW-1185">Reference proteome</keyword>
<evidence type="ECO:0000313" key="2">
    <source>
        <dbReference type="EMBL" id="TQN00557.1"/>
    </source>
</evidence>
<dbReference type="Proteomes" id="UP000319804">
    <property type="component" value="Unassembled WGS sequence"/>
</dbReference>
<gene>
    <name evidence="2" type="ORF">FHX68_0661</name>
</gene>